<protein>
    <recommendedName>
        <fullName evidence="2">DUF11 domain-containing protein</fullName>
    </recommendedName>
</protein>
<dbReference type="InterPro" id="IPR001434">
    <property type="entry name" value="OmcB-like_DUF11"/>
</dbReference>
<accession>A0A7G9YL03</accession>
<name>A0A7G9YL03_9EURY</name>
<organism evidence="3">
    <name type="scientific">Candidatus Methanogaster sp. ANME-2c ERB4</name>
    <dbReference type="NCBI Taxonomy" id="2759911"/>
    <lineage>
        <taxon>Archaea</taxon>
        <taxon>Methanobacteriati</taxon>
        <taxon>Methanobacteriota</taxon>
        <taxon>Stenosarchaea group</taxon>
        <taxon>Methanomicrobia</taxon>
        <taxon>Methanosarcinales</taxon>
        <taxon>ANME-2 cluster</taxon>
        <taxon>Candidatus Methanogasteraceae</taxon>
        <taxon>Candidatus Methanogaster</taxon>
    </lineage>
</organism>
<sequence>MRISGVSDSIGLILIVILLIGIADAHTYNPEEVECWEASITETTMEWGDYIDVYVEHLNTTYTIEVNDFHIQTSEINLTTIEEKKCKGRVNCKYECGDCSDDEYLDQINYAAKTVNLRIYKNQTLIESFPFREYNGCLESFRTKEGGWDNRGVVWNDGNEFFIGVNNIKCDFAPDDCFCTDPMGKYAKVAYAPVLPPEMETSVKLYSLGSDENGKPELLPLKDGSSIVRSNSVFKAEIKVDNTEVMPAYHVDASVSVKPIEMINGKYPKDCTLQKIYKGEVDDDNRQWVGTTFPIDVRSVSTTDELDGSSGTSEVTHIIYFKVPSLPDRTKYELRIDLTYEDFKERKYQYTDNSTHIEVLPVIEVKKAIGTEDYAVVASEAVEAYTGETTCTIYTDYDPYIFFTVINWGDYTIPSLTLRDSPVDTWHKPATTDFNVWKCALPVDMLKVPDMESDLWSWDFSLEPGEVMTCAYPVSLLKPGTYKLGSAAVNWTEDGYNYSMVSYPQPVEVHGPYIEVTKTIDPTLVTQNNTTTVTVIVKNTGDRPASVTIMDQLPMESVLVRNPVSRGMVIDEGNGTFFLKRVIKAGVVETFDYLIDPNRTVMLPPAVVEFVDITTYEGISISGMPILTVNGTNAIGAAADVLAEAEAKAAAEARNASGSGSGAGVAAAEVAETIDTPVRTEPGFTGVFAVLACLAAVLIGRRRK</sequence>
<feature type="transmembrane region" description="Helical" evidence="1">
    <location>
        <begin position="683"/>
        <end position="700"/>
    </location>
</feature>
<feature type="domain" description="DUF11" evidence="2">
    <location>
        <begin position="514"/>
        <end position="581"/>
    </location>
</feature>
<keyword evidence="1" id="KW-0472">Membrane</keyword>
<gene>
    <name evidence="3" type="ORF">AMAKCJMG_00021</name>
</gene>
<evidence type="ECO:0000313" key="3">
    <source>
        <dbReference type="EMBL" id="QNO48687.1"/>
    </source>
</evidence>
<dbReference type="AlphaFoldDB" id="A0A7G9YL03"/>
<proteinExistence type="predicted"/>
<keyword evidence="1" id="KW-0812">Transmembrane</keyword>
<reference evidence="3" key="1">
    <citation type="submission" date="2020-06" db="EMBL/GenBank/DDBJ databases">
        <title>Unique genomic features of the anaerobic methanotrophic archaea.</title>
        <authorList>
            <person name="Chadwick G.L."/>
            <person name="Skennerton C.T."/>
            <person name="Laso-Perez R."/>
            <person name="Leu A.O."/>
            <person name="Speth D.R."/>
            <person name="Yu H."/>
            <person name="Morgan-Lang C."/>
            <person name="Hatzenpichler R."/>
            <person name="Goudeau D."/>
            <person name="Malmstrom R."/>
            <person name="Brazelton W.J."/>
            <person name="Woyke T."/>
            <person name="Hallam S.J."/>
            <person name="Tyson G.W."/>
            <person name="Wegener G."/>
            <person name="Boetius A."/>
            <person name="Orphan V."/>
        </authorList>
    </citation>
    <scope>NUCLEOTIDE SEQUENCE</scope>
</reference>
<evidence type="ECO:0000259" key="2">
    <source>
        <dbReference type="Pfam" id="PF01345"/>
    </source>
</evidence>
<dbReference type="Pfam" id="PF01345">
    <property type="entry name" value="DUF11"/>
    <property type="match status" value="1"/>
</dbReference>
<evidence type="ECO:0000256" key="1">
    <source>
        <dbReference type="SAM" id="Phobius"/>
    </source>
</evidence>
<keyword evidence="1" id="KW-1133">Transmembrane helix</keyword>
<dbReference type="EMBL" id="MT631358">
    <property type="protein sequence ID" value="QNO48687.1"/>
    <property type="molecule type" value="Genomic_DNA"/>
</dbReference>